<evidence type="ECO:0000256" key="1">
    <source>
        <dbReference type="SAM" id="MobiDB-lite"/>
    </source>
</evidence>
<dbReference type="RefSeq" id="XP_001829659.2">
    <property type="nucleotide sequence ID" value="XM_001829607.2"/>
</dbReference>
<evidence type="ECO:0000313" key="2">
    <source>
        <dbReference type="EMBL" id="EAU92191.2"/>
    </source>
</evidence>
<dbReference type="KEGG" id="cci:CC1G_08814"/>
<dbReference type="VEuPathDB" id="FungiDB:CC1G_08814"/>
<dbReference type="InParanoid" id="A8N464"/>
<comment type="caution">
    <text evidence="2">The sequence shown here is derived from an EMBL/GenBank/DDBJ whole genome shotgun (WGS) entry which is preliminary data.</text>
</comment>
<dbReference type="EMBL" id="AACS02000001">
    <property type="protein sequence ID" value="EAU92191.2"/>
    <property type="molecule type" value="Genomic_DNA"/>
</dbReference>
<dbReference type="GeneID" id="6006092"/>
<dbReference type="HOGENOM" id="CLU_061595_0_0_1"/>
<protein>
    <submittedName>
        <fullName evidence="2">Uncharacterized protein</fullName>
    </submittedName>
</protein>
<sequence>MTRKKSEKRIANISYKVMDRACTNAVQRLVSGKSGEPERTHTPFSAADDKTLKELDVKTFCIGPLKDKHISDLTSLVSRITTPDTAGPTRSEPSRVPDNNRPLDGDGGEREPESNLAEGNSGHPRQSRRLFEQNNTEYLTKVVDIVWKQEGDSLSKNIDYVLCHFGQSPEARSRMLIDILVVFSGRICKEEFDRSAFHFLELTVDDGTLNDSKPGGPVEVPSIFRGRILSLTGRLDYATVAGDGVTSGLIASSQPSLIKVNNLAELRDALAEKLPRNAKINFWILEADV</sequence>
<accession>A8N464</accession>
<dbReference type="Proteomes" id="UP000001861">
    <property type="component" value="Unassembled WGS sequence"/>
</dbReference>
<gene>
    <name evidence="2" type="ORF">CC1G_08814</name>
</gene>
<feature type="compositionally biased region" description="Basic and acidic residues" evidence="1">
    <location>
        <begin position="101"/>
        <end position="113"/>
    </location>
</feature>
<name>A8N464_COPC7</name>
<keyword evidence="3" id="KW-1185">Reference proteome</keyword>
<feature type="region of interest" description="Disordered" evidence="1">
    <location>
        <begin position="79"/>
        <end position="132"/>
    </location>
</feature>
<dbReference type="AlphaFoldDB" id="A8N464"/>
<organism evidence="2 3">
    <name type="scientific">Coprinopsis cinerea (strain Okayama-7 / 130 / ATCC MYA-4618 / FGSC 9003)</name>
    <name type="common">Inky cap fungus</name>
    <name type="synonym">Hormographiella aspergillata</name>
    <dbReference type="NCBI Taxonomy" id="240176"/>
    <lineage>
        <taxon>Eukaryota</taxon>
        <taxon>Fungi</taxon>
        <taxon>Dikarya</taxon>
        <taxon>Basidiomycota</taxon>
        <taxon>Agaricomycotina</taxon>
        <taxon>Agaricomycetes</taxon>
        <taxon>Agaricomycetidae</taxon>
        <taxon>Agaricales</taxon>
        <taxon>Agaricineae</taxon>
        <taxon>Psathyrellaceae</taxon>
        <taxon>Coprinopsis</taxon>
    </lineage>
</organism>
<proteinExistence type="predicted"/>
<reference evidence="2 3" key="1">
    <citation type="journal article" date="2010" name="Proc. Natl. Acad. Sci. U.S.A.">
        <title>Insights into evolution of multicellular fungi from the assembled chromosomes of the mushroom Coprinopsis cinerea (Coprinus cinereus).</title>
        <authorList>
            <person name="Stajich J.E."/>
            <person name="Wilke S.K."/>
            <person name="Ahren D."/>
            <person name="Au C.H."/>
            <person name="Birren B.W."/>
            <person name="Borodovsky M."/>
            <person name="Burns C."/>
            <person name="Canback B."/>
            <person name="Casselton L.A."/>
            <person name="Cheng C.K."/>
            <person name="Deng J."/>
            <person name="Dietrich F.S."/>
            <person name="Fargo D.C."/>
            <person name="Farman M.L."/>
            <person name="Gathman A.C."/>
            <person name="Goldberg J."/>
            <person name="Guigo R."/>
            <person name="Hoegger P.J."/>
            <person name="Hooker J.B."/>
            <person name="Huggins A."/>
            <person name="James T.Y."/>
            <person name="Kamada T."/>
            <person name="Kilaru S."/>
            <person name="Kodira C."/>
            <person name="Kues U."/>
            <person name="Kupfer D."/>
            <person name="Kwan H.S."/>
            <person name="Lomsadze A."/>
            <person name="Li W."/>
            <person name="Lilly W.W."/>
            <person name="Ma L.J."/>
            <person name="Mackey A.J."/>
            <person name="Manning G."/>
            <person name="Martin F."/>
            <person name="Muraguchi H."/>
            <person name="Natvig D.O."/>
            <person name="Palmerini H."/>
            <person name="Ramesh M.A."/>
            <person name="Rehmeyer C.J."/>
            <person name="Roe B.A."/>
            <person name="Shenoy N."/>
            <person name="Stanke M."/>
            <person name="Ter-Hovhannisyan V."/>
            <person name="Tunlid A."/>
            <person name="Velagapudi R."/>
            <person name="Vision T.J."/>
            <person name="Zeng Q."/>
            <person name="Zolan M.E."/>
            <person name="Pukkila P.J."/>
        </authorList>
    </citation>
    <scope>NUCLEOTIDE SEQUENCE [LARGE SCALE GENOMIC DNA]</scope>
    <source>
        <strain evidence="3">Okayama-7 / 130 / ATCC MYA-4618 / FGSC 9003</strain>
    </source>
</reference>
<evidence type="ECO:0000313" key="3">
    <source>
        <dbReference type="Proteomes" id="UP000001861"/>
    </source>
</evidence>